<accession>A0A1H7MQE5</accession>
<organism evidence="1 2">
    <name type="scientific">Parapedobacter koreensis</name>
    <dbReference type="NCBI Taxonomy" id="332977"/>
    <lineage>
        <taxon>Bacteria</taxon>
        <taxon>Pseudomonadati</taxon>
        <taxon>Bacteroidota</taxon>
        <taxon>Sphingobacteriia</taxon>
        <taxon>Sphingobacteriales</taxon>
        <taxon>Sphingobacteriaceae</taxon>
        <taxon>Parapedobacter</taxon>
    </lineage>
</organism>
<proteinExistence type="predicted"/>
<dbReference type="CDD" id="cd00754">
    <property type="entry name" value="Ubl_MoaD"/>
    <property type="match status" value="1"/>
</dbReference>
<reference evidence="2" key="1">
    <citation type="submission" date="2016-10" db="EMBL/GenBank/DDBJ databases">
        <authorList>
            <person name="Varghese N."/>
            <person name="Submissions S."/>
        </authorList>
    </citation>
    <scope>NUCLEOTIDE SEQUENCE [LARGE SCALE GENOMIC DNA]</scope>
    <source>
        <strain evidence="2">Jip14</strain>
    </source>
</reference>
<dbReference type="InterPro" id="IPR003749">
    <property type="entry name" value="ThiS/MoaD-like"/>
</dbReference>
<dbReference type="Proteomes" id="UP000198916">
    <property type="component" value="Unassembled WGS sequence"/>
</dbReference>
<keyword evidence="2" id="KW-1185">Reference proteome</keyword>
<sequence>MVNGTLSLQFFGRLMDLTGCSTVSVPMVGDTDELRQRLFEQYPALREATYVVAVDRKIVRQNTPLTEAAEIALLPPFSGG</sequence>
<evidence type="ECO:0000313" key="2">
    <source>
        <dbReference type="Proteomes" id="UP000198916"/>
    </source>
</evidence>
<dbReference type="OrthoDB" id="1191081at2"/>
<dbReference type="RefSeq" id="WP_090605204.1">
    <property type="nucleotide sequence ID" value="NZ_FNZR01000003.1"/>
</dbReference>
<evidence type="ECO:0000313" key="1">
    <source>
        <dbReference type="EMBL" id="SEL13414.1"/>
    </source>
</evidence>
<name>A0A1H7MQE5_9SPHI</name>
<dbReference type="STRING" id="332977.SAMN05421740_103605"/>
<dbReference type="AlphaFoldDB" id="A0A1H7MQE5"/>
<dbReference type="EMBL" id="FNZR01000003">
    <property type="protein sequence ID" value="SEL13414.1"/>
    <property type="molecule type" value="Genomic_DNA"/>
</dbReference>
<dbReference type="InterPro" id="IPR016155">
    <property type="entry name" value="Mopterin_synth/thiamin_S_b"/>
</dbReference>
<gene>
    <name evidence="1" type="ORF">SAMN05421740_103605</name>
</gene>
<dbReference type="Gene3D" id="3.10.20.30">
    <property type="match status" value="1"/>
</dbReference>
<dbReference type="InterPro" id="IPR012675">
    <property type="entry name" value="Beta-grasp_dom_sf"/>
</dbReference>
<protein>
    <submittedName>
        <fullName evidence="1">Molybdopterin synthase subunit MoaD</fullName>
    </submittedName>
</protein>
<dbReference type="SUPFAM" id="SSF54285">
    <property type="entry name" value="MoaD/ThiS"/>
    <property type="match status" value="1"/>
</dbReference>
<dbReference type="Pfam" id="PF02597">
    <property type="entry name" value="ThiS"/>
    <property type="match status" value="1"/>
</dbReference>